<dbReference type="AlphaFoldDB" id="E4XAJ4"/>
<feature type="transmembrane region" description="Helical" evidence="1">
    <location>
        <begin position="36"/>
        <end position="57"/>
    </location>
</feature>
<keyword evidence="1" id="KW-0472">Membrane</keyword>
<feature type="transmembrane region" description="Helical" evidence="1">
    <location>
        <begin position="111"/>
        <end position="130"/>
    </location>
</feature>
<keyword evidence="1" id="KW-0812">Transmembrane</keyword>
<feature type="transmembrane region" description="Helical" evidence="1">
    <location>
        <begin position="272"/>
        <end position="291"/>
    </location>
</feature>
<evidence type="ECO:0000313" key="3">
    <source>
        <dbReference type="Proteomes" id="UP000001307"/>
    </source>
</evidence>
<dbReference type="OrthoDB" id="10056939at2759"/>
<sequence>MSILGIIQPDKYLSRFSRESKRHESLPFIMHKPDRLLLHLLVGIYALASAGAVTVGLDLYRKSGLSFVNTKVNGTKIYDSDEVSEMLDYCWTNFNHEDESGDVYELWHFRLFPYILVVITIAISGAQLSWRAMNFDEAIHALDFIIDGLEEAIRDIIIQMRNAIKKVDTARKAIVVDGACSTLSDLSDENSAAFLVKEHEKDVVDSDSSKPLKTHLHSRKGYGSLRRTNDCDYVTLDKIYAEIAENDDWKFANFNKILLKYYKRSSFRCKFTVLRTLTFLLVFFSNFFIYYQLIAPARNPTTISCPIPVELQHIRNVKREQFQFSNTETRVLLALVTFSVSTAVFAGGMIMWFFTPAWDNAGIKLVEVLPVLRNKEIRRMRRGVWNDLIYLLSLVHVNRFRSLELRIAFYVLAVSEQLPADDGDDSSVESRKKKFIKLMMELIAWPSDSDEQTNATMESLANNFV</sequence>
<protein>
    <recommendedName>
        <fullName evidence="4">Pannexin</fullName>
    </recommendedName>
</protein>
<dbReference type="EMBL" id="FN653032">
    <property type="protein sequence ID" value="CBY08570.1"/>
    <property type="molecule type" value="Genomic_DNA"/>
</dbReference>
<feature type="transmembrane region" description="Helical" evidence="1">
    <location>
        <begin position="331"/>
        <end position="354"/>
    </location>
</feature>
<proteinExistence type="predicted"/>
<dbReference type="Proteomes" id="UP000001307">
    <property type="component" value="Unassembled WGS sequence"/>
</dbReference>
<keyword evidence="3" id="KW-1185">Reference proteome</keyword>
<organism evidence="2">
    <name type="scientific">Oikopleura dioica</name>
    <name type="common">Tunicate</name>
    <dbReference type="NCBI Taxonomy" id="34765"/>
    <lineage>
        <taxon>Eukaryota</taxon>
        <taxon>Metazoa</taxon>
        <taxon>Chordata</taxon>
        <taxon>Tunicata</taxon>
        <taxon>Appendicularia</taxon>
        <taxon>Copelata</taxon>
        <taxon>Oikopleuridae</taxon>
        <taxon>Oikopleura</taxon>
    </lineage>
</organism>
<keyword evidence="1" id="KW-1133">Transmembrane helix</keyword>
<evidence type="ECO:0000313" key="2">
    <source>
        <dbReference type="EMBL" id="CBY08570.1"/>
    </source>
</evidence>
<evidence type="ECO:0000256" key="1">
    <source>
        <dbReference type="SAM" id="Phobius"/>
    </source>
</evidence>
<name>E4XAJ4_OIKDI</name>
<gene>
    <name evidence="2" type="ORF">GSOID_T00005150001</name>
</gene>
<dbReference type="InParanoid" id="E4XAJ4"/>
<accession>E4XAJ4</accession>
<evidence type="ECO:0008006" key="4">
    <source>
        <dbReference type="Google" id="ProtNLM"/>
    </source>
</evidence>
<reference evidence="2" key="1">
    <citation type="journal article" date="2010" name="Science">
        <title>Plasticity of animal genome architecture unmasked by rapid evolution of a pelagic tunicate.</title>
        <authorList>
            <person name="Denoeud F."/>
            <person name="Henriet S."/>
            <person name="Mungpakdee S."/>
            <person name="Aury J.M."/>
            <person name="Da Silva C."/>
            <person name="Brinkmann H."/>
            <person name="Mikhaleva J."/>
            <person name="Olsen L.C."/>
            <person name="Jubin C."/>
            <person name="Canestro C."/>
            <person name="Bouquet J.M."/>
            <person name="Danks G."/>
            <person name="Poulain J."/>
            <person name="Campsteijn C."/>
            <person name="Adamski M."/>
            <person name="Cross I."/>
            <person name="Yadetie F."/>
            <person name="Muffato M."/>
            <person name="Louis A."/>
            <person name="Butcher S."/>
            <person name="Tsagkogeorga G."/>
            <person name="Konrad A."/>
            <person name="Singh S."/>
            <person name="Jensen M.F."/>
            <person name="Cong E.H."/>
            <person name="Eikeseth-Otteraa H."/>
            <person name="Noel B."/>
            <person name="Anthouard V."/>
            <person name="Porcel B.M."/>
            <person name="Kachouri-Lafond R."/>
            <person name="Nishino A."/>
            <person name="Ugolini M."/>
            <person name="Chourrout P."/>
            <person name="Nishida H."/>
            <person name="Aasland R."/>
            <person name="Huzurbazar S."/>
            <person name="Westhof E."/>
            <person name="Delsuc F."/>
            <person name="Lehrach H."/>
            <person name="Reinhardt R."/>
            <person name="Weissenbach J."/>
            <person name="Roy S.W."/>
            <person name="Artiguenave F."/>
            <person name="Postlethwait J.H."/>
            <person name="Manak J.R."/>
            <person name="Thompson E.M."/>
            <person name="Jaillon O."/>
            <person name="Du Pasquier L."/>
            <person name="Boudinot P."/>
            <person name="Liberles D.A."/>
            <person name="Volff J.N."/>
            <person name="Philippe H."/>
            <person name="Lenhard B."/>
            <person name="Roest Crollius H."/>
            <person name="Wincker P."/>
            <person name="Chourrout D."/>
        </authorList>
    </citation>
    <scope>NUCLEOTIDE SEQUENCE [LARGE SCALE GENOMIC DNA]</scope>
</reference>